<dbReference type="GO" id="GO:0008757">
    <property type="term" value="F:S-adenosylmethionine-dependent methyltransferase activity"/>
    <property type="evidence" value="ECO:0007669"/>
    <property type="project" value="InterPro"/>
</dbReference>
<keyword evidence="3" id="KW-0808">Transferase</keyword>
<dbReference type="Pfam" id="PF08241">
    <property type="entry name" value="Methyltransf_11"/>
    <property type="match status" value="1"/>
</dbReference>
<dbReference type="CDD" id="cd02440">
    <property type="entry name" value="AdoMet_MTases"/>
    <property type="match status" value="1"/>
</dbReference>
<dbReference type="PANTHER" id="PTHR43861">
    <property type="entry name" value="TRANS-ACONITATE 2-METHYLTRANSFERASE-RELATED"/>
    <property type="match status" value="1"/>
</dbReference>
<feature type="compositionally biased region" description="Basic and acidic residues" evidence="1">
    <location>
        <begin position="10"/>
        <end position="22"/>
    </location>
</feature>
<sequence length="353" mass="38108">MAAPVRTRRRAADDDGRRRTPTDEEPEAPPGDRSRRTTDDGPDAPGDGAGERGAVDDSVSGKASGKATGRPGGGAGGERQAQLEYSEFQAAMLDEEKRRRKAAKIVAVLGHFLGRDKDVLEGLTVADIGCSAGFIADELASAGARRTFGVDIDVPGLRRAAQRFGDRVRFVCADGTALPFPDSSIDVLVFNHIYEHVVDPDAIMAEMHRVLADGGVLYLGLGNRLGVMEPHYKLPFLSYLPPALADRYVRLFGRADSYYERYRTRSGLRRMARGFRVWDYTFPVLATPAAFAGSELFPGAAGRAATAVLSRLPRPVLRALLPVVPTYLWVATKGGRRPAGPSLPQPPDPVATR</sequence>
<feature type="compositionally biased region" description="Basic and acidic residues" evidence="1">
    <location>
        <begin position="30"/>
        <end position="39"/>
    </location>
</feature>
<dbReference type="InterPro" id="IPR029063">
    <property type="entry name" value="SAM-dependent_MTases_sf"/>
</dbReference>
<evidence type="ECO:0000313" key="3">
    <source>
        <dbReference type="EMBL" id="NYF39859.1"/>
    </source>
</evidence>
<protein>
    <submittedName>
        <fullName evidence="3">Ubiquinone/menaquinone biosynthesis C-methylase UbiE</fullName>
    </submittedName>
</protein>
<keyword evidence="4" id="KW-1185">Reference proteome</keyword>
<evidence type="ECO:0000313" key="4">
    <source>
        <dbReference type="Proteomes" id="UP000576393"/>
    </source>
</evidence>
<organism evidence="3 4">
    <name type="scientific">Streptosporangium sandarakinum</name>
    <dbReference type="NCBI Taxonomy" id="1260955"/>
    <lineage>
        <taxon>Bacteria</taxon>
        <taxon>Bacillati</taxon>
        <taxon>Actinomycetota</taxon>
        <taxon>Actinomycetes</taxon>
        <taxon>Streptosporangiales</taxon>
        <taxon>Streptosporangiaceae</taxon>
        <taxon>Streptosporangium</taxon>
    </lineage>
</organism>
<dbReference type="Gene3D" id="3.40.50.150">
    <property type="entry name" value="Vaccinia Virus protein VP39"/>
    <property type="match status" value="1"/>
</dbReference>
<name>A0A852UUE1_9ACTN</name>
<keyword evidence="3" id="KW-0830">Ubiquinone</keyword>
<dbReference type="Proteomes" id="UP000576393">
    <property type="component" value="Unassembled WGS sequence"/>
</dbReference>
<dbReference type="SUPFAM" id="SSF53335">
    <property type="entry name" value="S-adenosyl-L-methionine-dependent methyltransferases"/>
    <property type="match status" value="1"/>
</dbReference>
<evidence type="ECO:0000256" key="1">
    <source>
        <dbReference type="SAM" id="MobiDB-lite"/>
    </source>
</evidence>
<evidence type="ECO:0000259" key="2">
    <source>
        <dbReference type="Pfam" id="PF08241"/>
    </source>
</evidence>
<proteinExistence type="predicted"/>
<comment type="caution">
    <text evidence="3">The sequence shown here is derived from an EMBL/GenBank/DDBJ whole genome shotgun (WGS) entry which is preliminary data.</text>
</comment>
<feature type="region of interest" description="Disordered" evidence="1">
    <location>
        <begin position="1"/>
        <end position="80"/>
    </location>
</feature>
<dbReference type="InterPro" id="IPR013216">
    <property type="entry name" value="Methyltransf_11"/>
</dbReference>
<keyword evidence="3" id="KW-0489">Methyltransferase</keyword>
<feature type="domain" description="Methyltransferase type 11" evidence="2">
    <location>
        <begin position="127"/>
        <end position="219"/>
    </location>
</feature>
<accession>A0A852UUE1</accession>
<dbReference type="GO" id="GO:0032259">
    <property type="term" value="P:methylation"/>
    <property type="evidence" value="ECO:0007669"/>
    <property type="project" value="UniProtKB-KW"/>
</dbReference>
<dbReference type="RefSeq" id="WP_246423941.1">
    <property type="nucleotide sequence ID" value="NZ_CP192034.1"/>
</dbReference>
<reference evidence="3 4" key="1">
    <citation type="submission" date="2020-07" db="EMBL/GenBank/DDBJ databases">
        <title>Sequencing the genomes of 1000 actinobacteria strains.</title>
        <authorList>
            <person name="Klenk H.-P."/>
        </authorList>
    </citation>
    <scope>NUCLEOTIDE SEQUENCE [LARGE SCALE GENOMIC DNA]</scope>
    <source>
        <strain evidence="3 4">DSM 45763</strain>
    </source>
</reference>
<dbReference type="EMBL" id="JACCCO010000001">
    <property type="protein sequence ID" value="NYF39859.1"/>
    <property type="molecule type" value="Genomic_DNA"/>
</dbReference>
<dbReference type="AlphaFoldDB" id="A0A852UUE1"/>
<gene>
    <name evidence="3" type="ORF">HDA43_002018</name>
</gene>